<evidence type="ECO:0000313" key="1">
    <source>
        <dbReference type="EMBL" id="GGO45888.1"/>
    </source>
</evidence>
<protein>
    <submittedName>
        <fullName evidence="1">Uncharacterized protein</fullName>
    </submittedName>
</protein>
<dbReference type="EMBL" id="BMNG01000007">
    <property type="protein sequence ID" value="GGO45888.1"/>
    <property type="molecule type" value="Genomic_DNA"/>
</dbReference>
<gene>
    <name evidence="1" type="ORF">GCM10012286_35510</name>
</gene>
<dbReference type="Proteomes" id="UP000656881">
    <property type="component" value="Unassembled WGS sequence"/>
</dbReference>
<dbReference type="RefSeq" id="WP_164327697.1">
    <property type="nucleotide sequence ID" value="NZ_BMNG01000007.1"/>
</dbReference>
<keyword evidence="2" id="KW-1185">Reference proteome</keyword>
<proteinExistence type="predicted"/>
<sequence>MGAIPGAHDELKRLARALREQMVELITDLTPGSDLRLLFLDDPSIVDWHEPLWYQYSSGFDGKRPAGVGAADVASRAAALLRSAGWEVATSQETAGGNPRFVVSGRREGNEIDVRAGDHLAIVWFSARTPKMALYEPQEFEWPQPVCTPETVAAGSVLCYECDGLGWCPCCGGRSWVSSEAHGRKNCPLCYRERVCPICRGRGGLYISELSPYQRGFYAEQLSEVRDT</sequence>
<comment type="caution">
    <text evidence="1">The sequence shown here is derived from an EMBL/GenBank/DDBJ whole genome shotgun (WGS) entry which is preliminary data.</text>
</comment>
<name>A0ABQ2M4P2_9ACTN</name>
<organism evidence="1 2">
    <name type="scientific">Streptomyces lasiicapitis</name>
    <dbReference type="NCBI Taxonomy" id="1923961"/>
    <lineage>
        <taxon>Bacteria</taxon>
        <taxon>Bacillati</taxon>
        <taxon>Actinomycetota</taxon>
        <taxon>Actinomycetes</taxon>
        <taxon>Kitasatosporales</taxon>
        <taxon>Streptomycetaceae</taxon>
        <taxon>Streptomyces</taxon>
    </lineage>
</organism>
<evidence type="ECO:0000313" key="2">
    <source>
        <dbReference type="Proteomes" id="UP000656881"/>
    </source>
</evidence>
<accession>A0ABQ2M4P2</accession>
<reference evidence="2" key="1">
    <citation type="journal article" date="2019" name="Int. J. Syst. Evol. Microbiol.">
        <title>The Global Catalogue of Microorganisms (GCM) 10K type strain sequencing project: providing services to taxonomists for standard genome sequencing and annotation.</title>
        <authorList>
            <consortium name="The Broad Institute Genomics Platform"/>
            <consortium name="The Broad Institute Genome Sequencing Center for Infectious Disease"/>
            <person name="Wu L."/>
            <person name="Ma J."/>
        </authorList>
    </citation>
    <scope>NUCLEOTIDE SEQUENCE [LARGE SCALE GENOMIC DNA]</scope>
    <source>
        <strain evidence="2">CGMCC 4.7349</strain>
    </source>
</reference>